<dbReference type="EMBL" id="PGOL01000167">
    <property type="protein sequence ID" value="PKI75518.1"/>
    <property type="molecule type" value="Genomic_DNA"/>
</dbReference>
<keyword evidence="4" id="KW-1185">Reference proteome</keyword>
<sequence>MKPKSSPKLGPAHYPSRSYHLLPQRSHLSIVPVGRQSMESLSLSAVLSAPFPLQNHPKTPKLVNLHRPNSAIARKLPPLNRSHSPVTSRTQSRVPPLLPLSLINLFNGALPCFAADTILSSSSSSGPDPSARINLEAILVSIDDFFNRNPFFVAGCTFIWLVVIPVAEYYLKKYKYVLAIDAFRKLRDDPTAQLLDIRDRKSSAATPPPSLGYMMKRPVQVPFDEGDEDGFVNKVKESFGDPSDTVICILDSFDGNSMRVAELLFKNGFKEAYAIKDGVRGKKGWLAIQETLLPPSVHMFPKKKGKASEDLGTNGAVAKQSGRNSSLSSSPSLPTKAESQASNPGMKLDSNKSKVSMVPDNVVCSSSSSPYPNYPDLKPPSSPTPAKPKN</sequence>
<dbReference type="STRING" id="22663.A0A2I0L494"/>
<dbReference type="PANTHER" id="PTHR47377:SF3">
    <property type="entry name" value="RHODANESE-LIKE DOMAIN-CONTAINING PROTEIN 4A, CHLOROPLASTIC"/>
    <property type="match status" value="1"/>
</dbReference>
<protein>
    <recommendedName>
        <fullName evidence="2">Rhodanese domain-containing protein</fullName>
    </recommendedName>
</protein>
<accession>A0A2I0L494</accession>
<comment type="caution">
    <text evidence="3">The sequence shown here is derived from an EMBL/GenBank/DDBJ whole genome shotgun (WGS) entry which is preliminary data.</text>
</comment>
<dbReference type="Gene3D" id="3.40.250.10">
    <property type="entry name" value="Rhodanese-like domain"/>
    <property type="match status" value="1"/>
</dbReference>
<organism evidence="3 4">
    <name type="scientific">Punica granatum</name>
    <name type="common">Pomegranate</name>
    <dbReference type="NCBI Taxonomy" id="22663"/>
    <lineage>
        <taxon>Eukaryota</taxon>
        <taxon>Viridiplantae</taxon>
        <taxon>Streptophyta</taxon>
        <taxon>Embryophyta</taxon>
        <taxon>Tracheophyta</taxon>
        <taxon>Spermatophyta</taxon>
        <taxon>Magnoliopsida</taxon>
        <taxon>eudicotyledons</taxon>
        <taxon>Gunneridae</taxon>
        <taxon>Pentapetalae</taxon>
        <taxon>rosids</taxon>
        <taxon>malvids</taxon>
        <taxon>Myrtales</taxon>
        <taxon>Lythraceae</taxon>
        <taxon>Punica</taxon>
    </lineage>
</organism>
<feature type="compositionally biased region" description="Low complexity" evidence="1">
    <location>
        <begin position="325"/>
        <end position="334"/>
    </location>
</feature>
<evidence type="ECO:0000313" key="3">
    <source>
        <dbReference type="EMBL" id="PKI75518.1"/>
    </source>
</evidence>
<feature type="domain" description="Rhodanese" evidence="2">
    <location>
        <begin position="188"/>
        <end position="290"/>
    </location>
</feature>
<dbReference type="InterPro" id="IPR001763">
    <property type="entry name" value="Rhodanese-like_dom"/>
</dbReference>
<dbReference type="Proteomes" id="UP000233551">
    <property type="component" value="Unassembled WGS sequence"/>
</dbReference>
<dbReference type="PROSITE" id="PS50206">
    <property type="entry name" value="RHODANESE_3"/>
    <property type="match status" value="1"/>
</dbReference>
<evidence type="ECO:0000259" key="2">
    <source>
        <dbReference type="PROSITE" id="PS50206"/>
    </source>
</evidence>
<dbReference type="PANTHER" id="PTHR47377">
    <property type="entry name" value="RHODANESE-LIKE DOMAIN-CONTAINING PROTEIN 4, CHLOROPLASTIC"/>
    <property type="match status" value="1"/>
</dbReference>
<reference evidence="3 4" key="1">
    <citation type="submission" date="2017-11" db="EMBL/GenBank/DDBJ databases">
        <title>De-novo sequencing of pomegranate (Punica granatum L.) genome.</title>
        <authorList>
            <person name="Akparov Z."/>
            <person name="Amiraslanov A."/>
            <person name="Hajiyeva S."/>
            <person name="Abbasov M."/>
            <person name="Kaur K."/>
            <person name="Hamwieh A."/>
            <person name="Solovyev V."/>
            <person name="Salamov A."/>
            <person name="Braich B."/>
            <person name="Kosarev P."/>
            <person name="Mahmoud A."/>
            <person name="Hajiyev E."/>
            <person name="Babayeva S."/>
            <person name="Izzatullayeva V."/>
            <person name="Mammadov A."/>
            <person name="Mammadov A."/>
            <person name="Sharifova S."/>
            <person name="Ojaghi J."/>
            <person name="Eynullazada K."/>
            <person name="Bayramov B."/>
            <person name="Abdulazimova A."/>
            <person name="Shahmuradov I."/>
        </authorList>
    </citation>
    <scope>NUCLEOTIDE SEQUENCE [LARGE SCALE GENOMIC DNA]</scope>
    <source>
        <strain evidence="4">cv. AG2017</strain>
        <tissue evidence="3">Leaf</tissue>
    </source>
</reference>
<dbReference type="InterPro" id="IPR044240">
    <property type="entry name" value="STR4-like"/>
</dbReference>
<gene>
    <name evidence="3" type="ORF">CRG98_004054</name>
</gene>
<feature type="region of interest" description="Disordered" evidence="1">
    <location>
        <begin position="298"/>
        <end position="390"/>
    </location>
</feature>
<proteinExistence type="predicted"/>
<feature type="compositionally biased region" description="Pro residues" evidence="1">
    <location>
        <begin position="377"/>
        <end position="390"/>
    </location>
</feature>
<dbReference type="SUPFAM" id="SSF52821">
    <property type="entry name" value="Rhodanese/Cell cycle control phosphatase"/>
    <property type="match status" value="1"/>
</dbReference>
<dbReference type="InterPro" id="IPR036873">
    <property type="entry name" value="Rhodanese-like_dom_sf"/>
</dbReference>
<dbReference type="AlphaFoldDB" id="A0A2I0L494"/>
<name>A0A2I0L494_PUNGR</name>
<evidence type="ECO:0000256" key="1">
    <source>
        <dbReference type="SAM" id="MobiDB-lite"/>
    </source>
</evidence>
<evidence type="ECO:0000313" key="4">
    <source>
        <dbReference type="Proteomes" id="UP000233551"/>
    </source>
</evidence>